<comment type="function">
    <text evidence="1 10">Produces ATP from ADP in the presence of a proton gradient across the membrane. The gamma chain is believed to be important in regulating ATPase activity and the flow of protons through the CF(0) complex.</text>
</comment>
<evidence type="ECO:0000256" key="2">
    <source>
        <dbReference type="ARBA" id="ARBA00004170"/>
    </source>
</evidence>
<dbReference type="GO" id="GO:0005524">
    <property type="term" value="F:ATP binding"/>
    <property type="evidence" value="ECO:0007669"/>
    <property type="project" value="UniProtKB-UniRule"/>
</dbReference>
<keyword evidence="9 10" id="KW-0066">ATP synthesis</keyword>
<dbReference type="FunFam" id="1.10.287.80:FF:000001">
    <property type="entry name" value="ATP synthase gamma chain"/>
    <property type="match status" value="1"/>
</dbReference>
<dbReference type="GO" id="GO:0042777">
    <property type="term" value="P:proton motive force-driven plasma membrane ATP synthesis"/>
    <property type="evidence" value="ECO:0007669"/>
    <property type="project" value="UniProtKB-UniRule"/>
</dbReference>
<evidence type="ECO:0000256" key="9">
    <source>
        <dbReference type="ARBA" id="ARBA00023310"/>
    </source>
</evidence>
<dbReference type="NCBIfam" id="TIGR01146">
    <property type="entry name" value="ATPsyn_F1gamma"/>
    <property type="match status" value="1"/>
</dbReference>
<dbReference type="InterPro" id="IPR023632">
    <property type="entry name" value="ATP_synth_F1_gsu_CS"/>
</dbReference>
<dbReference type="OrthoDB" id="5290230at2"/>
<dbReference type="PANTHER" id="PTHR11693:SF22">
    <property type="entry name" value="ATP SYNTHASE SUBUNIT GAMMA, MITOCHONDRIAL"/>
    <property type="match status" value="1"/>
</dbReference>
<evidence type="ECO:0000256" key="4">
    <source>
        <dbReference type="ARBA" id="ARBA00022448"/>
    </source>
</evidence>
<keyword evidence="6 10" id="KW-0406">Ion transport</keyword>
<dbReference type="PROSITE" id="PS00153">
    <property type="entry name" value="ATPASE_GAMMA"/>
    <property type="match status" value="1"/>
</dbReference>
<dbReference type="Proteomes" id="UP000192907">
    <property type="component" value="Unassembled WGS sequence"/>
</dbReference>
<organism evidence="11 12">
    <name type="scientific">Pseudobacteriovorax antillogorgiicola</name>
    <dbReference type="NCBI Taxonomy" id="1513793"/>
    <lineage>
        <taxon>Bacteria</taxon>
        <taxon>Pseudomonadati</taxon>
        <taxon>Bdellovibrionota</taxon>
        <taxon>Oligoflexia</taxon>
        <taxon>Oligoflexales</taxon>
        <taxon>Pseudobacteriovoracaceae</taxon>
        <taxon>Pseudobacteriovorax</taxon>
    </lineage>
</organism>
<dbReference type="AlphaFoldDB" id="A0A1Y6B941"/>
<dbReference type="PANTHER" id="PTHR11693">
    <property type="entry name" value="ATP SYNTHASE GAMMA CHAIN"/>
    <property type="match status" value="1"/>
</dbReference>
<dbReference type="PRINTS" id="PR00126">
    <property type="entry name" value="ATPASEGAMMA"/>
</dbReference>
<evidence type="ECO:0000256" key="7">
    <source>
        <dbReference type="ARBA" id="ARBA00023136"/>
    </source>
</evidence>
<keyword evidence="5 10" id="KW-0375">Hydrogen ion transport</keyword>
<comment type="similarity">
    <text evidence="3 10">Belongs to the ATPase gamma chain family.</text>
</comment>
<evidence type="ECO:0000256" key="3">
    <source>
        <dbReference type="ARBA" id="ARBA00007681"/>
    </source>
</evidence>
<dbReference type="Gene3D" id="3.40.1380.10">
    <property type="match status" value="1"/>
</dbReference>
<dbReference type="HAMAP" id="MF_00815">
    <property type="entry name" value="ATP_synth_gamma_bact"/>
    <property type="match status" value="1"/>
</dbReference>
<dbReference type="RefSeq" id="WP_132314459.1">
    <property type="nucleotide sequence ID" value="NZ_FWZT01000001.1"/>
</dbReference>
<name>A0A1Y6B941_9BACT</name>
<keyword evidence="8 10" id="KW-0139">CF(1)</keyword>
<dbReference type="GO" id="GO:0046933">
    <property type="term" value="F:proton-transporting ATP synthase activity, rotational mechanism"/>
    <property type="evidence" value="ECO:0007669"/>
    <property type="project" value="UniProtKB-UniRule"/>
</dbReference>
<evidence type="ECO:0000256" key="8">
    <source>
        <dbReference type="ARBA" id="ARBA00023196"/>
    </source>
</evidence>
<dbReference type="SUPFAM" id="SSF52943">
    <property type="entry name" value="ATP synthase (F1-ATPase), gamma subunit"/>
    <property type="match status" value="1"/>
</dbReference>
<dbReference type="STRING" id="1513793.SAMN06296036_101426"/>
<evidence type="ECO:0000256" key="6">
    <source>
        <dbReference type="ARBA" id="ARBA00023065"/>
    </source>
</evidence>
<evidence type="ECO:0000256" key="10">
    <source>
        <dbReference type="HAMAP-Rule" id="MF_00815"/>
    </source>
</evidence>
<evidence type="ECO:0000313" key="12">
    <source>
        <dbReference type="Proteomes" id="UP000192907"/>
    </source>
</evidence>
<dbReference type="InterPro" id="IPR035968">
    <property type="entry name" value="ATP_synth_F1_ATPase_gsu"/>
</dbReference>
<dbReference type="InterPro" id="IPR000131">
    <property type="entry name" value="ATP_synth_F1_gsu"/>
</dbReference>
<keyword evidence="4 10" id="KW-0813">Transport</keyword>
<evidence type="ECO:0000256" key="1">
    <source>
        <dbReference type="ARBA" id="ARBA00003456"/>
    </source>
</evidence>
<accession>A0A1Y6B941</accession>
<dbReference type="Pfam" id="PF00231">
    <property type="entry name" value="ATP-synt"/>
    <property type="match status" value="1"/>
</dbReference>
<evidence type="ECO:0000256" key="5">
    <source>
        <dbReference type="ARBA" id="ARBA00022781"/>
    </source>
</evidence>
<evidence type="ECO:0000313" key="11">
    <source>
        <dbReference type="EMBL" id="SME91122.1"/>
    </source>
</evidence>
<dbReference type="GO" id="GO:0045259">
    <property type="term" value="C:proton-transporting ATP synthase complex"/>
    <property type="evidence" value="ECO:0007669"/>
    <property type="project" value="UniProtKB-KW"/>
</dbReference>
<protein>
    <recommendedName>
        <fullName evidence="10">ATP synthase gamma chain</fullName>
    </recommendedName>
    <alternativeName>
        <fullName evidence="10">ATP synthase F1 sector gamma subunit</fullName>
    </alternativeName>
    <alternativeName>
        <fullName evidence="10">F-ATPase gamma subunit</fullName>
    </alternativeName>
</protein>
<dbReference type="Gene3D" id="1.10.287.80">
    <property type="entry name" value="ATP synthase, gamma subunit, helix hairpin domain"/>
    <property type="match status" value="1"/>
</dbReference>
<dbReference type="EMBL" id="FWZT01000001">
    <property type="protein sequence ID" value="SME91122.1"/>
    <property type="molecule type" value="Genomic_DNA"/>
</dbReference>
<dbReference type="CDD" id="cd12151">
    <property type="entry name" value="F1-ATPase_gamma"/>
    <property type="match status" value="1"/>
</dbReference>
<proteinExistence type="inferred from homology"/>
<sequence length="290" mass="31830">MANLKDIKRRIGSVKSTQKITNAMKLVSAAKFARANAAVEASRPYAEAFKGMVSRLIASEGANLNSELLKQKSEKRVLLVLLATDRGLCGGLNTNLFKEAQTFIELKESEGVDVDLFACGRRAISFTKRMRNRTVGTREKVLEKPTIELAREMTAGWLDGFKDSTYESVYVLFPKFNSALDQAPTVEKILPLVMDTQSADQEAGEGDLIVEPSLHEFLDSLLEKKLLGSVYNAFLNGCASEHGARMTAMDSATSNAQEVIKKLTLQYNRARQAAITTELTEIISGAEALN</sequence>
<keyword evidence="12" id="KW-1185">Reference proteome</keyword>
<comment type="subunit">
    <text evidence="10">F-type ATPases have 2 components, CF(1) - the catalytic core - and CF(0) - the membrane proton channel. CF(1) has five subunits: alpha(3), beta(3), gamma(1), delta(1), epsilon(1). CF(0) has three main subunits: a, b and c.</text>
</comment>
<keyword evidence="7 10" id="KW-0472">Membrane</keyword>
<gene>
    <name evidence="10" type="primary">atpG</name>
    <name evidence="11" type="ORF">SAMN06296036_101426</name>
</gene>
<keyword evidence="10" id="KW-1003">Cell membrane</keyword>
<comment type="subcellular location">
    <subcellularLocation>
        <location evidence="10">Cell membrane</location>
        <topology evidence="10">Peripheral membrane protein</topology>
    </subcellularLocation>
    <subcellularLocation>
        <location evidence="2">Membrane</location>
        <topology evidence="2">Peripheral membrane protein</topology>
    </subcellularLocation>
</comment>
<reference evidence="12" key="1">
    <citation type="submission" date="2017-04" db="EMBL/GenBank/DDBJ databases">
        <authorList>
            <person name="Varghese N."/>
            <person name="Submissions S."/>
        </authorList>
    </citation>
    <scope>NUCLEOTIDE SEQUENCE [LARGE SCALE GENOMIC DNA]</scope>
    <source>
        <strain evidence="12">RKEM611</strain>
    </source>
</reference>
<dbReference type="GO" id="GO:0005886">
    <property type="term" value="C:plasma membrane"/>
    <property type="evidence" value="ECO:0007669"/>
    <property type="project" value="UniProtKB-SubCell"/>
</dbReference>